<evidence type="ECO:0000256" key="1">
    <source>
        <dbReference type="PIRSR" id="PIRSR601310-1"/>
    </source>
</evidence>
<feature type="short sequence motif" description="Histidine triad motif" evidence="2 3">
    <location>
        <begin position="101"/>
        <end position="105"/>
    </location>
</feature>
<proteinExistence type="predicted"/>
<dbReference type="EMBL" id="DUGC01000001">
    <property type="protein sequence ID" value="HIH09040.1"/>
    <property type="molecule type" value="Genomic_DNA"/>
</dbReference>
<evidence type="ECO:0000259" key="4">
    <source>
        <dbReference type="PROSITE" id="PS51084"/>
    </source>
</evidence>
<sequence length="140" mass="15489">MMPADENCIFCKIAAGKIPCRKLFEDEYSLAFLDIEPASKGHALIIPKSHYPTLLDIPEMELGRAIATVQKVAAAAMKALHADGFNLVQNNRKAAGQAVHHLHFHVVPRFEGDNVRLTLGSKGAMESELAEWEKKIKENI</sequence>
<protein>
    <submittedName>
        <fullName evidence="5">HIT family protein</fullName>
    </submittedName>
</protein>
<feature type="active site" description="Tele-AMP-histidine intermediate" evidence="1">
    <location>
        <position position="103"/>
    </location>
</feature>
<dbReference type="Gene3D" id="3.30.428.10">
    <property type="entry name" value="HIT-like"/>
    <property type="match status" value="1"/>
</dbReference>
<evidence type="ECO:0000256" key="2">
    <source>
        <dbReference type="PIRSR" id="PIRSR601310-3"/>
    </source>
</evidence>
<dbReference type="PROSITE" id="PS51084">
    <property type="entry name" value="HIT_2"/>
    <property type="match status" value="1"/>
</dbReference>
<gene>
    <name evidence="5" type="ORF">HA254_00040</name>
</gene>
<name>A0A7J4IW41_9ARCH</name>
<dbReference type="InterPro" id="IPR039384">
    <property type="entry name" value="HINT"/>
</dbReference>
<dbReference type="CDD" id="cd01277">
    <property type="entry name" value="HINT_subgroup"/>
    <property type="match status" value="1"/>
</dbReference>
<dbReference type="Pfam" id="PF01230">
    <property type="entry name" value="HIT"/>
    <property type="match status" value="1"/>
</dbReference>
<comment type="caution">
    <text evidence="5">The sequence shown here is derived from an EMBL/GenBank/DDBJ whole genome shotgun (WGS) entry which is preliminary data.</text>
</comment>
<dbReference type="PANTHER" id="PTHR46648">
    <property type="entry name" value="HIT FAMILY PROTEIN 1"/>
    <property type="match status" value="1"/>
</dbReference>
<dbReference type="GO" id="GO:0003824">
    <property type="term" value="F:catalytic activity"/>
    <property type="evidence" value="ECO:0007669"/>
    <property type="project" value="InterPro"/>
</dbReference>
<feature type="domain" description="HIT" evidence="4">
    <location>
        <begin position="9"/>
        <end position="116"/>
    </location>
</feature>
<dbReference type="InterPro" id="IPR011146">
    <property type="entry name" value="HIT-like"/>
</dbReference>
<dbReference type="InterPro" id="IPR001310">
    <property type="entry name" value="Histidine_triad_HIT"/>
</dbReference>
<dbReference type="PROSITE" id="PS00892">
    <property type="entry name" value="HIT_1"/>
    <property type="match status" value="1"/>
</dbReference>
<reference evidence="6" key="1">
    <citation type="journal article" date="2020" name="bioRxiv">
        <title>A rank-normalized archaeal taxonomy based on genome phylogeny resolves widespread incomplete and uneven classifications.</title>
        <authorList>
            <person name="Rinke C."/>
            <person name="Chuvochina M."/>
            <person name="Mussig A.J."/>
            <person name="Chaumeil P.-A."/>
            <person name="Waite D.W."/>
            <person name="Whitman W.B."/>
            <person name="Parks D.H."/>
            <person name="Hugenholtz P."/>
        </authorList>
    </citation>
    <scope>NUCLEOTIDE SEQUENCE [LARGE SCALE GENOMIC DNA]</scope>
</reference>
<evidence type="ECO:0000256" key="3">
    <source>
        <dbReference type="PROSITE-ProRule" id="PRU00464"/>
    </source>
</evidence>
<evidence type="ECO:0000313" key="6">
    <source>
        <dbReference type="Proteomes" id="UP000565078"/>
    </source>
</evidence>
<dbReference type="PRINTS" id="PR00332">
    <property type="entry name" value="HISTRIAD"/>
</dbReference>
<dbReference type="SUPFAM" id="SSF54197">
    <property type="entry name" value="HIT-like"/>
    <property type="match status" value="1"/>
</dbReference>
<accession>A0A7J4IW41</accession>
<dbReference type="PANTHER" id="PTHR46648:SF1">
    <property type="entry name" value="ADENOSINE 5'-MONOPHOSPHORAMIDASE HNT1"/>
    <property type="match status" value="1"/>
</dbReference>
<dbReference type="Proteomes" id="UP000565078">
    <property type="component" value="Unassembled WGS sequence"/>
</dbReference>
<organism evidence="5 6">
    <name type="scientific">Candidatus Iainarchaeum sp</name>
    <dbReference type="NCBI Taxonomy" id="3101447"/>
    <lineage>
        <taxon>Archaea</taxon>
        <taxon>Candidatus Iainarchaeota</taxon>
        <taxon>Candidatus Iainarchaeia</taxon>
        <taxon>Candidatus Iainarchaeales</taxon>
        <taxon>Candidatus Iainarchaeaceae</taxon>
        <taxon>Candidatus Iainarchaeum</taxon>
    </lineage>
</organism>
<dbReference type="InterPro" id="IPR019808">
    <property type="entry name" value="Histidine_triad_CS"/>
</dbReference>
<dbReference type="GO" id="GO:0009117">
    <property type="term" value="P:nucleotide metabolic process"/>
    <property type="evidence" value="ECO:0007669"/>
    <property type="project" value="TreeGrafter"/>
</dbReference>
<evidence type="ECO:0000313" key="5">
    <source>
        <dbReference type="EMBL" id="HIH09040.1"/>
    </source>
</evidence>
<dbReference type="AlphaFoldDB" id="A0A7J4IW41"/>
<dbReference type="InterPro" id="IPR036265">
    <property type="entry name" value="HIT-like_sf"/>
</dbReference>